<dbReference type="Gene3D" id="3.40.50.720">
    <property type="entry name" value="NAD(P)-binding Rossmann-like Domain"/>
    <property type="match status" value="1"/>
</dbReference>
<dbReference type="Pfam" id="PF03446">
    <property type="entry name" value="NAD_binding_2"/>
    <property type="match status" value="1"/>
</dbReference>
<reference evidence="3 4" key="1">
    <citation type="journal article" date="2009" name="Stand. Genomic Sci.">
        <title>Complete genome sequence of Stackebrandtia nassauensis type strain (LLR-40K-21).</title>
        <authorList>
            <person name="Munk C."/>
            <person name="Lapidus A."/>
            <person name="Copeland A."/>
            <person name="Jando M."/>
            <person name="Mayilraj S."/>
            <person name="Glavina Del Rio T."/>
            <person name="Nolan M."/>
            <person name="Chen F."/>
            <person name="Lucas S."/>
            <person name="Tice H."/>
            <person name="Cheng J.F."/>
            <person name="Han C."/>
            <person name="Detter J.C."/>
            <person name="Bruce D."/>
            <person name="Goodwin L."/>
            <person name="Chain P."/>
            <person name="Pitluck S."/>
            <person name="Goker M."/>
            <person name="Ovchinikova G."/>
            <person name="Pati A."/>
            <person name="Ivanova N."/>
            <person name="Mavromatis K."/>
            <person name="Chen A."/>
            <person name="Palaniappan K."/>
            <person name="Land M."/>
            <person name="Hauser L."/>
            <person name="Chang Y.J."/>
            <person name="Jeffries C.D."/>
            <person name="Bristow J."/>
            <person name="Eisen J.A."/>
            <person name="Markowitz V."/>
            <person name="Hugenholtz P."/>
            <person name="Kyrpides N.C."/>
            <person name="Klenk H.P."/>
        </authorList>
    </citation>
    <scope>NUCLEOTIDE SEQUENCE [LARGE SCALE GENOMIC DNA]</scope>
    <source>
        <strain evidence="4">DSM 44728 / CIP 108903 / NRRL B-16338 / NBRC 102104 / LLR-40K-21</strain>
    </source>
</reference>
<protein>
    <submittedName>
        <fullName evidence="3">6-phosphogluconate dehydrogenase NAD-binding protein</fullName>
    </submittedName>
</protein>
<dbReference type="Proteomes" id="UP000000844">
    <property type="component" value="Chromosome"/>
</dbReference>
<dbReference type="InterPro" id="IPR036291">
    <property type="entry name" value="NAD(P)-bd_dom_sf"/>
</dbReference>
<dbReference type="GO" id="GO:0050661">
    <property type="term" value="F:NADP binding"/>
    <property type="evidence" value="ECO:0007669"/>
    <property type="project" value="InterPro"/>
</dbReference>
<dbReference type="HOGENOM" id="CLU_035117_2_1_11"/>
<feature type="domain" description="NADPH-dependent reductive aminase-like C-terminal" evidence="2">
    <location>
        <begin position="164"/>
        <end position="289"/>
    </location>
</feature>
<gene>
    <name evidence="3" type="ordered locus">Snas_1568</name>
</gene>
<dbReference type="EMBL" id="CP001778">
    <property type="protein sequence ID" value="ADD41271.1"/>
    <property type="molecule type" value="Genomic_DNA"/>
</dbReference>
<evidence type="ECO:0000259" key="2">
    <source>
        <dbReference type="Pfam" id="PF21761"/>
    </source>
</evidence>
<feature type="domain" description="6-phosphogluconate dehydrogenase NADP-binding" evidence="1">
    <location>
        <begin position="8"/>
        <end position="162"/>
    </location>
</feature>
<dbReference type="Pfam" id="PF21761">
    <property type="entry name" value="RedAm-like_C"/>
    <property type="match status" value="1"/>
</dbReference>
<sequence>MSADKTPVTVVGLGNMGTALAQAFLDAGHPTTVWNRSPGRAAPLAEAGAVHIASIAEAVADSPLVVACLTTYEATIEALEPAAAALSGRVLVTLNSGTPKGVNALAAWASAHGIRLLDGAVKNVPDAVGKPETLLYYGGDPELFAEHEATLRVLGGDTVHLGDDVDLAKLYEQAVGGTLLPALLGFFQGAAMVTKRGKSARSLVPYTVKWLEMIGQVLTPMAEEIDKRDYSKPFSSLGLFHEGIPYDAEIGADGDIDVSWHEPMHELLRRGVEAGYRDQSISALYEVITRPRR</sequence>
<dbReference type="AlphaFoldDB" id="D3PWB4"/>
<dbReference type="KEGG" id="sna:Snas_1568"/>
<evidence type="ECO:0000313" key="3">
    <source>
        <dbReference type="EMBL" id="ADD41271.1"/>
    </source>
</evidence>
<accession>D3PWB4</accession>
<dbReference type="Gene3D" id="1.10.1040.10">
    <property type="entry name" value="N-(1-d-carboxylethyl)-l-norvaline Dehydrogenase, domain 2"/>
    <property type="match status" value="1"/>
</dbReference>
<dbReference type="RefSeq" id="WP_013016842.1">
    <property type="nucleotide sequence ID" value="NC_013947.1"/>
</dbReference>
<dbReference type="PANTHER" id="PTHR43580:SF2">
    <property type="entry name" value="CYTOKINE-LIKE NUCLEAR FACTOR N-PAC"/>
    <property type="match status" value="1"/>
</dbReference>
<evidence type="ECO:0000259" key="1">
    <source>
        <dbReference type="Pfam" id="PF03446"/>
    </source>
</evidence>
<proteinExistence type="predicted"/>
<dbReference type="InterPro" id="IPR006115">
    <property type="entry name" value="6PGDH_NADP-bd"/>
</dbReference>
<dbReference type="InterPro" id="IPR051265">
    <property type="entry name" value="HIBADH-related_NP60_sf"/>
</dbReference>
<evidence type="ECO:0000313" key="4">
    <source>
        <dbReference type="Proteomes" id="UP000000844"/>
    </source>
</evidence>
<dbReference type="OrthoDB" id="5176214at2"/>
<dbReference type="PANTHER" id="PTHR43580">
    <property type="entry name" value="OXIDOREDUCTASE GLYR1-RELATED"/>
    <property type="match status" value="1"/>
</dbReference>
<keyword evidence="4" id="KW-1185">Reference proteome</keyword>
<dbReference type="SUPFAM" id="SSF51735">
    <property type="entry name" value="NAD(P)-binding Rossmann-fold domains"/>
    <property type="match status" value="1"/>
</dbReference>
<dbReference type="InterPro" id="IPR048666">
    <property type="entry name" value="RedAm-like_C"/>
</dbReference>
<organism evidence="3 4">
    <name type="scientific">Stackebrandtia nassauensis (strain DSM 44728 / CIP 108903 / NRRL B-16338 / NBRC 102104 / LLR-40K-21)</name>
    <dbReference type="NCBI Taxonomy" id="446470"/>
    <lineage>
        <taxon>Bacteria</taxon>
        <taxon>Bacillati</taxon>
        <taxon>Actinomycetota</taxon>
        <taxon>Actinomycetes</taxon>
        <taxon>Glycomycetales</taxon>
        <taxon>Glycomycetaceae</taxon>
        <taxon>Stackebrandtia</taxon>
    </lineage>
</organism>
<dbReference type="InterPro" id="IPR013328">
    <property type="entry name" value="6PGD_dom2"/>
</dbReference>
<dbReference type="eggNOG" id="COG2084">
    <property type="taxonomic scope" value="Bacteria"/>
</dbReference>
<dbReference type="STRING" id="446470.Snas_1568"/>
<name>D3PWB4_STANL</name>